<dbReference type="SUPFAM" id="SSF52540">
    <property type="entry name" value="P-loop containing nucleoside triphosphate hydrolases"/>
    <property type="match status" value="1"/>
</dbReference>
<protein>
    <submittedName>
        <fullName evidence="7">ABC transporter ATP-binding protein</fullName>
    </submittedName>
</protein>
<keyword evidence="5" id="KW-0029">Amino-acid transport</keyword>
<dbReference type="CDD" id="cd03224">
    <property type="entry name" value="ABC_TM1139_LivF_branched"/>
    <property type="match status" value="1"/>
</dbReference>
<evidence type="ECO:0000256" key="1">
    <source>
        <dbReference type="ARBA" id="ARBA00005417"/>
    </source>
</evidence>
<keyword evidence="3" id="KW-0547">Nucleotide-binding</keyword>
<evidence type="ECO:0000256" key="3">
    <source>
        <dbReference type="ARBA" id="ARBA00022741"/>
    </source>
</evidence>
<evidence type="ECO:0000256" key="4">
    <source>
        <dbReference type="ARBA" id="ARBA00022840"/>
    </source>
</evidence>
<dbReference type="KEGG" id="xdi:EZH22_12150"/>
<name>A0A974SJZ4_9HYPH</name>
<dbReference type="GO" id="GO:0015658">
    <property type="term" value="F:branched-chain amino acid transmembrane transporter activity"/>
    <property type="evidence" value="ECO:0007669"/>
    <property type="project" value="TreeGrafter"/>
</dbReference>
<dbReference type="EMBL" id="CP063362">
    <property type="protein sequence ID" value="QRG08951.1"/>
    <property type="molecule type" value="Genomic_DNA"/>
</dbReference>
<keyword evidence="4 7" id="KW-0067">ATP-binding</keyword>
<accession>A0A974SJZ4</accession>
<dbReference type="PROSITE" id="PS00211">
    <property type="entry name" value="ABC_TRANSPORTER_1"/>
    <property type="match status" value="1"/>
</dbReference>
<reference evidence="7 8" key="1">
    <citation type="submission" date="2020-10" db="EMBL/GenBank/DDBJ databases">
        <title>Degradation of 1,4-Dioxane by Xanthobacter sp. YN2, via a Novel Group-2 Soluble Di-Iron Monooxygenase.</title>
        <authorList>
            <person name="Ma F."/>
            <person name="Wang Y."/>
            <person name="Yang J."/>
            <person name="Guo H."/>
            <person name="Su D."/>
            <person name="Yu L."/>
        </authorList>
    </citation>
    <scope>NUCLEOTIDE SEQUENCE [LARGE SCALE GENOMIC DNA]</scope>
    <source>
        <strain evidence="7 8">YN2</strain>
    </source>
</reference>
<dbReference type="PANTHER" id="PTHR43820:SF4">
    <property type="entry name" value="HIGH-AFFINITY BRANCHED-CHAIN AMINO ACID TRANSPORT ATP-BINDING PROTEIN LIVF"/>
    <property type="match status" value="1"/>
</dbReference>
<dbReference type="GO" id="GO:0005524">
    <property type="term" value="F:ATP binding"/>
    <property type="evidence" value="ECO:0007669"/>
    <property type="project" value="UniProtKB-KW"/>
</dbReference>
<proteinExistence type="inferred from homology"/>
<dbReference type="GO" id="GO:0016887">
    <property type="term" value="F:ATP hydrolysis activity"/>
    <property type="evidence" value="ECO:0007669"/>
    <property type="project" value="InterPro"/>
</dbReference>
<dbReference type="Gene3D" id="3.40.50.300">
    <property type="entry name" value="P-loop containing nucleotide triphosphate hydrolases"/>
    <property type="match status" value="1"/>
</dbReference>
<evidence type="ECO:0000313" key="8">
    <source>
        <dbReference type="Proteomes" id="UP000596427"/>
    </source>
</evidence>
<dbReference type="RefSeq" id="WP_203195868.1">
    <property type="nucleotide sequence ID" value="NZ_CP063362.1"/>
</dbReference>
<dbReference type="InterPro" id="IPR017871">
    <property type="entry name" value="ABC_transporter-like_CS"/>
</dbReference>
<evidence type="ECO:0000256" key="5">
    <source>
        <dbReference type="ARBA" id="ARBA00022970"/>
    </source>
</evidence>
<dbReference type="GO" id="GO:0015807">
    <property type="term" value="P:L-amino acid transport"/>
    <property type="evidence" value="ECO:0007669"/>
    <property type="project" value="TreeGrafter"/>
</dbReference>
<keyword evidence="8" id="KW-1185">Reference proteome</keyword>
<sequence>MAPQAISLLSVTGLRVSYGGPWVLDDISLEMAESEFLAIIGANTAGKSSFVRALSGLVPKVEGRMVFAGADLRALEAHSIPQLGIAHVPEGRHVFPKLTVEENLRAGAYLRGSKAEIIETLAHVYDLFPRLKERFRQLAGTLSGGEQQMVAVGRGMMLRPRLLILDEPSLGLAPKVVEEMHQRFIDIHAAGTSVLLIEQNVSLALSCAQRAYVFQSGRIAMEGRAQDMLNDDSIRRAYLGI</sequence>
<dbReference type="Pfam" id="PF00005">
    <property type="entry name" value="ABC_tran"/>
    <property type="match status" value="1"/>
</dbReference>
<feature type="domain" description="ABC transporter" evidence="6">
    <location>
        <begin position="6"/>
        <end position="241"/>
    </location>
</feature>
<dbReference type="AlphaFoldDB" id="A0A974SJZ4"/>
<comment type="similarity">
    <text evidence="1">Belongs to the ABC transporter superfamily.</text>
</comment>
<dbReference type="PANTHER" id="PTHR43820">
    <property type="entry name" value="HIGH-AFFINITY BRANCHED-CHAIN AMINO ACID TRANSPORT ATP-BINDING PROTEIN LIVF"/>
    <property type="match status" value="1"/>
</dbReference>
<dbReference type="InterPro" id="IPR052156">
    <property type="entry name" value="BCAA_Transport_ATP-bd_LivF"/>
</dbReference>
<gene>
    <name evidence="7" type="ORF">EZH22_12150</name>
</gene>
<organism evidence="7 8">
    <name type="scientific">Xanthobacter dioxanivorans</name>
    <dbReference type="NCBI Taxonomy" id="2528964"/>
    <lineage>
        <taxon>Bacteria</taxon>
        <taxon>Pseudomonadati</taxon>
        <taxon>Pseudomonadota</taxon>
        <taxon>Alphaproteobacteria</taxon>
        <taxon>Hyphomicrobiales</taxon>
        <taxon>Xanthobacteraceae</taxon>
        <taxon>Xanthobacter</taxon>
    </lineage>
</organism>
<dbReference type="PROSITE" id="PS50893">
    <property type="entry name" value="ABC_TRANSPORTER_2"/>
    <property type="match status" value="1"/>
</dbReference>
<dbReference type="Proteomes" id="UP000596427">
    <property type="component" value="Chromosome"/>
</dbReference>
<evidence type="ECO:0000256" key="2">
    <source>
        <dbReference type="ARBA" id="ARBA00022448"/>
    </source>
</evidence>
<evidence type="ECO:0000313" key="7">
    <source>
        <dbReference type="EMBL" id="QRG08951.1"/>
    </source>
</evidence>
<dbReference type="InterPro" id="IPR027417">
    <property type="entry name" value="P-loop_NTPase"/>
</dbReference>
<dbReference type="InterPro" id="IPR003439">
    <property type="entry name" value="ABC_transporter-like_ATP-bd"/>
</dbReference>
<evidence type="ECO:0000259" key="6">
    <source>
        <dbReference type="PROSITE" id="PS50893"/>
    </source>
</evidence>
<keyword evidence="2" id="KW-0813">Transport</keyword>